<dbReference type="AlphaFoldDB" id="A0A2G5BK10"/>
<feature type="domain" description="Transcription regulator Rua1 C-terminal" evidence="1">
    <location>
        <begin position="4"/>
        <end position="73"/>
    </location>
</feature>
<dbReference type="InterPro" id="IPR028012">
    <property type="entry name" value="Rua1_C"/>
</dbReference>
<sequence length="78" mass="9194">MRRYHLNYFHGVSSLTGRPFPEPLEIRNVGSAAGRSRRQGLCGICKTWVYMDSSRKVCINVPEIYWWKHIQACLKHTW</sequence>
<dbReference type="PANTHER" id="PTHR28125">
    <property type="entry name" value="MEIOTIC EXPRESSION UP-REGULATED PROTEIN 26"/>
    <property type="match status" value="1"/>
</dbReference>
<dbReference type="Proteomes" id="UP000242474">
    <property type="component" value="Unassembled WGS sequence"/>
</dbReference>
<organism evidence="2 3">
    <name type="scientific">Coemansia reversa (strain ATCC 12441 / NRRL 1564)</name>
    <dbReference type="NCBI Taxonomy" id="763665"/>
    <lineage>
        <taxon>Eukaryota</taxon>
        <taxon>Fungi</taxon>
        <taxon>Fungi incertae sedis</taxon>
        <taxon>Zoopagomycota</taxon>
        <taxon>Kickxellomycotina</taxon>
        <taxon>Kickxellomycetes</taxon>
        <taxon>Kickxellales</taxon>
        <taxon>Kickxellaceae</taxon>
        <taxon>Coemansia</taxon>
    </lineage>
</organism>
<dbReference type="PANTHER" id="PTHR28125:SF3">
    <property type="entry name" value="TRANSCRIPTION REGULATOR RUA1 C-TERMINAL DOMAIN-CONTAINING PROTEIN"/>
    <property type="match status" value="1"/>
</dbReference>
<protein>
    <recommendedName>
        <fullName evidence="1">Transcription regulator Rua1 C-terminal domain-containing protein</fullName>
    </recommendedName>
</protein>
<accession>A0A2G5BK10</accession>
<name>A0A2G5BK10_COERN</name>
<dbReference type="EMBL" id="KZ303487">
    <property type="protein sequence ID" value="PIA19348.1"/>
    <property type="molecule type" value="Genomic_DNA"/>
</dbReference>
<evidence type="ECO:0000313" key="2">
    <source>
        <dbReference type="EMBL" id="PIA19348.1"/>
    </source>
</evidence>
<evidence type="ECO:0000259" key="1">
    <source>
        <dbReference type="Pfam" id="PF14616"/>
    </source>
</evidence>
<proteinExistence type="predicted"/>
<dbReference type="Pfam" id="PF14616">
    <property type="entry name" value="Rua1_C"/>
    <property type="match status" value="1"/>
</dbReference>
<keyword evidence="3" id="KW-1185">Reference proteome</keyword>
<gene>
    <name evidence="2" type="ORF">COEREDRAFT_37817</name>
</gene>
<reference evidence="2 3" key="1">
    <citation type="journal article" date="2015" name="Genome Biol. Evol.">
        <title>Phylogenomic analyses indicate that early fungi evolved digesting cell walls of algal ancestors of land plants.</title>
        <authorList>
            <person name="Chang Y."/>
            <person name="Wang S."/>
            <person name="Sekimoto S."/>
            <person name="Aerts A.L."/>
            <person name="Choi C."/>
            <person name="Clum A."/>
            <person name="LaButti K.M."/>
            <person name="Lindquist E.A."/>
            <person name="Yee Ngan C."/>
            <person name="Ohm R.A."/>
            <person name="Salamov A.A."/>
            <person name="Grigoriev I.V."/>
            <person name="Spatafora J.W."/>
            <person name="Berbee M.L."/>
        </authorList>
    </citation>
    <scope>NUCLEOTIDE SEQUENCE [LARGE SCALE GENOMIC DNA]</scope>
    <source>
        <strain evidence="2 3">NRRL 1564</strain>
    </source>
</reference>
<dbReference type="STRING" id="763665.A0A2G5BK10"/>
<dbReference type="OrthoDB" id="5595379at2759"/>
<evidence type="ECO:0000313" key="3">
    <source>
        <dbReference type="Proteomes" id="UP000242474"/>
    </source>
</evidence>